<evidence type="ECO:0000313" key="1">
    <source>
        <dbReference type="EMBL" id="MQN10727.1"/>
    </source>
</evidence>
<dbReference type="GO" id="GO:0016740">
    <property type="term" value="F:transferase activity"/>
    <property type="evidence" value="ECO:0007669"/>
    <property type="project" value="UniProtKB-KW"/>
</dbReference>
<protein>
    <submittedName>
        <fullName evidence="1">Glycosyltransferase family 4 protein</fullName>
    </submittedName>
</protein>
<accession>A0A6A7VZU5</accession>
<comment type="caution">
    <text evidence="1">The sequence shown here is derived from an EMBL/GenBank/DDBJ whole genome shotgun (WGS) entry which is preliminary data.</text>
</comment>
<sequence>MKILYIGEAQTHNLYMQGKVPSHWLYGAVEMEKDGKQVVWEQERKSLLNDLKLVWKVKPDAIFIPNLNIGCHVLLLLLSSFHILNIPVFAYLHHTPNCNGWKKYLYKRCIMSVSHIFFLSEKSMEETIEGGFTCREKCSVPGWGADMEFYSKVDTSDEGYFVSTGKENRDFDTLIQAFRKTGAKLKIMTARSHAGQNYEDLVEKCKNIPNIEVIITENSGNVYPEMLQAMAHAKAIVCPLKQDKLNYCVGLSTIADAEGLHKPLIITRNPYHTDKRMQNFDVVVSVEDWIQKIMHVSVPLDNNYSMQRAYQNMKKYIDIKLR</sequence>
<dbReference type="RefSeq" id="WP_153080871.1">
    <property type="nucleotide sequence ID" value="NZ_VZAU01000113.1"/>
</dbReference>
<evidence type="ECO:0000313" key="2">
    <source>
        <dbReference type="Proteomes" id="UP000406735"/>
    </source>
</evidence>
<name>A0A6A7VZU5_9BACT</name>
<gene>
    <name evidence="1" type="ORF">F7D97_12530</name>
</gene>
<dbReference type="SUPFAM" id="SSF53756">
    <property type="entry name" value="UDP-Glycosyltransferase/glycogen phosphorylase"/>
    <property type="match status" value="1"/>
</dbReference>
<proteinExistence type="predicted"/>
<dbReference type="EMBL" id="VZCY01000101">
    <property type="protein sequence ID" value="MQN10727.1"/>
    <property type="molecule type" value="Genomic_DNA"/>
</dbReference>
<organism evidence="1 2">
    <name type="scientific">Segatella copri</name>
    <dbReference type="NCBI Taxonomy" id="165179"/>
    <lineage>
        <taxon>Bacteria</taxon>
        <taxon>Pseudomonadati</taxon>
        <taxon>Bacteroidota</taxon>
        <taxon>Bacteroidia</taxon>
        <taxon>Bacteroidales</taxon>
        <taxon>Prevotellaceae</taxon>
        <taxon>Segatella</taxon>
    </lineage>
</organism>
<dbReference type="Proteomes" id="UP000406735">
    <property type="component" value="Unassembled WGS sequence"/>
</dbReference>
<keyword evidence="1" id="KW-0808">Transferase</keyword>
<reference evidence="1 2" key="1">
    <citation type="submission" date="2019-09" db="EMBL/GenBank/DDBJ databases">
        <title>Distinct polysaccharide growth profiles of human intestinal Prevotella copri isolates.</title>
        <authorList>
            <person name="Fehlner-Peach H."/>
            <person name="Magnabosco C."/>
            <person name="Raghavan V."/>
            <person name="Scher J.U."/>
            <person name="Tett A."/>
            <person name="Cox L.M."/>
            <person name="Gottsegen C."/>
            <person name="Watters A."/>
            <person name="Wiltshire- Gordon J.D."/>
            <person name="Segata N."/>
            <person name="Bonneau R."/>
            <person name="Littman D.R."/>
        </authorList>
    </citation>
    <scope>NUCLEOTIDE SEQUENCE [LARGE SCALE GENOMIC DNA]</scope>
    <source>
        <strain evidence="2">iK21513</strain>
    </source>
</reference>
<dbReference type="AlphaFoldDB" id="A0A6A7VZU5"/>